<protein>
    <submittedName>
        <fullName evidence="1">5814_t:CDS:1</fullName>
    </submittedName>
</protein>
<evidence type="ECO:0000313" key="1">
    <source>
        <dbReference type="EMBL" id="CAG8707458.1"/>
    </source>
</evidence>
<evidence type="ECO:0000313" key="2">
    <source>
        <dbReference type="Proteomes" id="UP000789702"/>
    </source>
</evidence>
<dbReference type="Proteomes" id="UP000789702">
    <property type="component" value="Unassembled WGS sequence"/>
</dbReference>
<feature type="non-terminal residue" evidence="1">
    <location>
        <position position="101"/>
    </location>
</feature>
<sequence>LIFPKTDLGQLEFKKQEEPSHEAQVEQWIENLLSLLLEEGKLHLIEWLQEVLRKFAEENQAIENGEEKHAHKPDNAEQWDALAHDEHFTALLSVLEFRKIV</sequence>
<comment type="caution">
    <text evidence="1">The sequence shown here is derived from an EMBL/GenBank/DDBJ whole genome shotgun (WGS) entry which is preliminary data.</text>
</comment>
<keyword evidence="2" id="KW-1185">Reference proteome</keyword>
<reference evidence="1" key="1">
    <citation type="submission" date="2021-06" db="EMBL/GenBank/DDBJ databases">
        <authorList>
            <person name="Kallberg Y."/>
            <person name="Tangrot J."/>
            <person name="Rosling A."/>
        </authorList>
    </citation>
    <scope>NUCLEOTIDE SEQUENCE</scope>
    <source>
        <strain evidence="1">IL203A</strain>
    </source>
</reference>
<dbReference type="EMBL" id="CAJVPU010028536">
    <property type="protein sequence ID" value="CAG8707458.1"/>
    <property type="molecule type" value="Genomic_DNA"/>
</dbReference>
<organism evidence="1 2">
    <name type="scientific">Dentiscutata heterogama</name>
    <dbReference type="NCBI Taxonomy" id="1316150"/>
    <lineage>
        <taxon>Eukaryota</taxon>
        <taxon>Fungi</taxon>
        <taxon>Fungi incertae sedis</taxon>
        <taxon>Mucoromycota</taxon>
        <taxon>Glomeromycotina</taxon>
        <taxon>Glomeromycetes</taxon>
        <taxon>Diversisporales</taxon>
        <taxon>Gigasporaceae</taxon>
        <taxon>Dentiscutata</taxon>
    </lineage>
</organism>
<name>A0ACA9PG12_9GLOM</name>
<accession>A0ACA9PG12</accession>
<feature type="non-terminal residue" evidence="1">
    <location>
        <position position="1"/>
    </location>
</feature>
<proteinExistence type="predicted"/>
<gene>
    <name evidence="1" type="ORF">DHETER_LOCUS12070</name>
</gene>